<dbReference type="EMBL" id="MN739679">
    <property type="protein sequence ID" value="QHT20648.1"/>
    <property type="molecule type" value="Genomic_DNA"/>
</dbReference>
<reference evidence="1" key="1">
    <citation type="journal article" date="2020" name="Nature">
        <title>Giant virus diversity and host interactions through global metagenomics.</title>
        <authorList>
            <person name="Schulz F."/>
            <person name="Roux S."/>
            <person name="Paez-Espino D."/>
            <person name="Jungbluth S."/>
            <person name="Walsh D.A."/>
            <person name="Denef V.J."/>
            <person name="McMahon K.D."/>
            <person name="Konstantinidis K.T."/>
            <person name="Eloe-Fadrosh E.A."/>
            <person name="Kyrpides N.C."/>
            <person name="Woyke T."/>
        </authorList>
    </citation>
    <scope>NUCLEOTIDE SEQUENCE</scope>
    <source>
        <strain evidence="1">GVMAG-M-3300023174-68</strain>
    </source>
</reference>
<proteinExistence type="predicted"/>
<dbReference type="AlphaFoldDB" id="A0A6C0DVZ4"/>
<sequence>MSTPKPISTEEQAHFSFSRSLYDDCSLQKKNQESVAPFEWTTDSSIIESKQSCYLAASPFMHNPFNSVPSSIVDIESDLKGQTRQLSKCPETRFNPNTAKALQWSKLPECTNTDLVPEYTRLNRSCNVLSEITINRFNPLCNNPQESNKIHSNEFIGTNTRLQIKDAFKVEQDKYKKSFL</sequence>
<accession>A0A6C0DVZ4</accession>
<evidence type="ECO:0000313" key="1">
    <source>
        <dbReference type="EMBL" id="QHT20648.1"/>
    </source>
</evidence>
<organism evidence="1">
    <name type="scientific">viral metagenome</name>
    <dbReference type="NCBI Taxonomy" id="1070528"/>
    <lineage>
        <taxon>unclassified sequences</taxon>
        <taxon>metagenomes</taxon>
        <taxon>organismal metagenomes</taxon>
    </lineage>
</organism>
<name>A0A6C0DVZ4_9ZZZZ</name>
<protein>
    <submittedName>
        <fullName evidence="1">Uncharacterized protein</fullName>
    </submittedName>
</protein>